<organism evidence="1 2">
    <name type="scientific">Sulfurovum indicum</name>
    <dbReference type="NCBI Taxonomy" id="2779528"/>
    <lineage>
        <taxon>Bacteria</taxon>
        <taxon>Pseudomonadati</taxon>
        <taxon>Campylobacterota</taxon>
        <taxon>Epsilonproteobacteria</taxon>
        <taxon>Campylobacterales</taxon>
        <taxon>Sulfurovaceae</taxon>
        <taxon>Sulfurovum</taxon>
    </lineage>
</organism>
<keyword evidence="1" id="KW-0808">Transferase</keyword>
<dbReference type="GO" id="GO:0016301">
    <property type="term" value="F:kinase activity"/>
    <property type="evidence" value="ECO:0007669"/>
    <property type="project" value="UniProtKB-KW"/>
</dbReference>
<evidence type="ECO:0000313" key="2">
    <source>
        <dbReference type="Proteomes" id="UP000595074"/>
    </source>
</evidence>
<dbReference type="AlphaFoldDB" id="A0A7M1S3H1"/>
<dbReference type="RefSeq" id="WP_197548300.1">
    <property type="nucleotide sequence ID" value="NZ_CP063164.1"/>
</dbReference>
<keyword evidence="2" id="KW-1185">Reference proteome</keyword>
<dbReference type="Proteomes" id="UP000595074">
    <property type="component" value="Chromosome"/>
</dbReference>
<dbReference type="InterPro" id="IPR014867">
    <property type="entry name" value="Spore_coat_CotH_CotH2/3/7"/>
</dbReference>
<evidence type="ECO:0000313" key="1">
    <source>
        <dbReference type="EMBL" id="QOR61592.1"/>
    </source>
</evidence>
<name>A0A7M1S3H1_9BACT</name>
<dbReference type="EMBL" id="CP063164">
    <property type="protein sequence ID" value="QOR61592.1"/>
    <property type="molecule type" value="Genomic_DNA"/>
</dbReference>
<dbReference type="KEGG" id="sinu:IMZ28_09125"/>
<reference evidence="1 2" key="1">
    <citation type="submission" date="2020-10" db="EMBL/GenBank/DDBJ databases">
        <title>The genome of sulfurovum sp.</title>
        <authorList>
            <person name="Xie S."/>
            <person name="Shao Z."/>
            <person name="Jiang L."/>
        </authorList>
    </citation>
    <scope>NUCLEOTIDE SEQUENCE [LARGE SCALE GENOMIC DNA]</scope>
    <source>
        <strain evidence="1 2">ST-419</strain>
    </source>
</reference>
<protein>
    <submittedName>
        <fullName evidence="1">CotH kinase family protein</fullName>
    </submittedName>
</protein>
<dbReference type="PROSITE" id="PS51257">
    <property type="entry name" value="PROKAR_LIPOPROTEIN"/>
    <property type="match status" value="1"/>
</dbReference>
<keyword evidence="1" id="KW-0418">Kinase</keyword>
<gene>
    <name evidence="1" type="ORF">IMZ28_09125</name>
</gene>
<dbReference type="Pfam" id="PF08757">
    <property type="entry name" value="CotH"/>
    <property type="match status" value="1"/>
</dbReference>
<sequence length="559" mass="63832">MKYLFIFITSVFILVGCGGGGDSDGSIYPRSETITIYPAANLPKLYYLPSFELNGTLQYHLDTTVTEGNVSLIDQLSGLISYQAKDENTTSDQFLYTVSDNSTGQINVTVQLSIGAIPVTINGTEENNFSSNLPLVIVDTGDQSIPDEPKIKGGMAVIEPDPTTGRTSPHMSAQYSGHIAIEIRGSSSQIYPKKQYSVDTETWNGEDDDIPLLGMPAEHKWILYAPYADKSLMRNYLAYHKSREINSTQYYAVRSHFVELLVREEDHYRYDGVYVLMEKIKRDANRLDLAKLTETENQLPDITGGYIFKQDGDPDPDEDIFAGITGTRFIYVYPKSSKITEDQKFYIENYVQTFEYALDANDFNDTASSNYYGNFISEEDFIVHFLSREFFMDVDTWLFSEYLHKDKDAKLALSAVWDFNAGMGNNDFRLNGTTQGWVYDIMRTDYPEKALRKWLDRLMSDPAFRQKVKDKWSSLRSTIWSDANLTVFIDNTKAMLDESAARNFQRWPEVLGQYVWPNRMACDDGGIPVYCPTFERAVNEHLKSWLLERAVWIDTNLTN</sequence>
<proteinExistence type="predicted"/>
<accession>A0A7M1S3H1</accession>